<dbReference type="PRINTS" id="PR00059">
    <property type="entry name" value="RIBOSOMALL6"/>
</dbReference>
<dbReference type="AlphaFoldDB" id="A0A1G4NVW4"/>
<evidence type="ECO:0000256" key="2">
    <source>
        <dbReference type="ARBA" id="ARBA00022980"/>
    </source>
</evidence>
<feature type="domain" description="Large ribosomal subunit protein uL6 alpha-beta" evidence="6">
    <location>
        <begin position="95"/>
        <end position="168"/>
    </location>
</feature>
<dbReference type="PROSITE" id="PS00525">
    <property type="entry name" value="RIBOSOMAL_L6_1"/>
    <property type="match status" value="1"/>
</dbReference>
<keyword evidence="4" id="KW-0694">RNA-binding</keyword>
<comment type="subunit">
    <text evidence="4">Part of the 50S ribosomal subunit.</text>
</comment>
<dbReference type="InterPro" id="IPR019906">
    <property type="entry name" value="Ribosomal_uL6_bac-type"/>
</dbReference>
<dbReference type="PANTHER" id="PTHR11655">
    <property type="entry name" value="60S/50S RIBOSOMAL PROTEIN L6/L9"/>
    <property type="match status" value="1"/>
</dbReference>
<dbReference type="GO" id="GO:0022625">
    <property type="term" value="C:cytosolic large ribosomal subunit"/>
    <property type="evidence" value="ECO:0007669"/>
    <property type="project" value="TreeGrafter"/>
</dbReference>
<accession>A0A1G4NVW4</accession>
<reference evidence="7" key="1">
    <citation type="submission" date="2016-10" db="EMBL/GenBank/DDBJ databases">
        <title>Chloroplast genomes as a tool to resolve red algal phylogenies: a case study in the Nemaliales.</title>
        <authorList>
            <person name="Costa J.F."/>
            <person name="Lin S.M."/>
            <person name="Macaya E.C."/>
            <person name="Fernandez-Garcia C."/>
            <person name="Verbruggen H."/>
        </authorList>
    </citation>
    <scope>NUCLEOTIDE SEQUENCE</scope>
    <source>
        <strain evidence="7">J.0256</strain>
    </source>
</reference>
<dbReference type="PANTHER" id="PTHR11655:SF14">
    <property type="entry name" value="LARGE RIBOSOMAL SUBUNIT PROTEIN UL6M"/>
    <property type="match status" value="1"/>
</dbReference>
<dbReference type="InterPro" id="IPR020040">
    <property type="entry name" value="Ribosomal_uL6_a/b-dom"/>
</dbReference>
<keyword evidence="2 4" id="KW-0689">Ribosomal protein</keyword>
<dbReference type="HAMAP" id="MF_01365_B">
    <property type="entry name" value="Ribosomal_uL6_B"/>
    <property type="match status" value="1"/>
</dbReference>
<dbReference type="Gene3D" id="3.90.930.12">
    <property type="entry name" value="Ribosomal protein L6, alpha-beta domain"/>
    <property type="match status" value="2"/>
</dbReference>
<keyword evidence="7" id="KW-0934">Plastid</keyword>
<proteinExistence type="inferred from homology"/>
<evidence type="ECO:0000256" key="5">
    <source>
        <dbReference type="RuleBase" id="RU003869"/>
    </source>
</evidence>
<evidence type="ECO:0000256" key="1">
    <source>
        <dbReference type="ARBA" id="ARBA00009356"/>
    </source>
</evidence>
<sequence length="182" mass="20167">MSRIGKKAIILPEKIKASIQDHTISIEGPKGKLTEELSDLIVIKKQVINDNQALSLITTKDSKEAHQLHGLSRTLINNMVIGVNNGFTKTLEIRGVGYRSQMDGKKLILNVGYSHLVIIHPPDDIKINVENNTIIHVQGINKELVGQIAAKIRSVRPPEPYKGKGIRYKDEIVKKKIGKAGK</sequence>
<keyword evidence="7" id="KW-0150">Chloroplast</keyword>
<dbReference type="GO" id="GO:0019843">
    <property type="term" value="F:rRNA binding"/>
    <property type="evidence" value="ECO:0007669"/>
    <property type="project" value="UniProtKB-UniRule"/>
</dbReference>
<geneLocation type="chloroplast" evidence="7"/>
<keyword evidence="4" id="KW-0699">rRNA-binding</keyword>
<dbReference type="GeneID" id="30000907"/>
<organism evidence="7">
    <name type="scientific">Liagoropsis maxima</name>
    <dbReference type="NCBI Taxonomy" id="1653392"/>
    <lineage>
        <taxon>Eukaryota</taxon>
        <taxon>Rhodophyta</taxon>
        <taxon>Florideophyceae</taxon>
        <taxon>Nemaliophycidae</taxon>
        <taxon>Nemaliales</taxon>
        <taxon>Liagoraceae</taxon>
        <taxon>Liagoropsis</taxon>
    </lineage>
</organism>
<keyword evidence="3 4" id="KW-0687">Ribonucleoprotein</keyword>
<dbReference type="GO" id="GO:0003735">
    <property type="term" value="F:structural constituent of ribosome"/>
    <property type="evidence" value="ECO:0007669"/>
    <property type="project" value="InterPro"/>
</dbReference>
<protein>
    <recommendedName>
        <fullName evidence="4">Large ribosomal subunit protein uL6c</fullName>
    </recommendedName>
</protein>
<dbReference type="InterPro" id="IPR000702">
    <property type="entry name" value="Ribosomal_uL6-like"/>
</dbReference>
<name>A0A1G4NVW4_9FLOR</name>
<dbReference type="SUPFAM" id="SSF56053">
    <property type="entry name" value="Ribosomal protein L6"/>
    <property type="match status" value="2"/>
</dbReference>
<dbReference type="RefSeq" id="YP_009314577.1">
    <property type="nucleotide sequence ID" value="NC_031662.1"/>
</dbReference>
<reference evidence="7" key="2">
    <citation type="submission" date="2016-10" db="EMBL/GenBank/DDBJ databases">
        <authorList>
            <person name="de Groot N.N."/>
        </authorList>
    </citation>
    <scope>NUCLEOTIDE SEQUENCE</scope>
    <source>
        <strain evidence="7">J.0256</strain>
    </source>
</reference>
<dbReference type="Pfam" id="PF00347">
    <property type="entry name" value="Ribosomal_L6"/>
    <property type="match status" value="2"/>
</dbReference>
<dbReference type="PIRSF" id="PIRSF002162">
    <property type="entry name" value="Ribosomal_L6"/>
    <property type="match status" value="1"/>
</dbReference>
<dbReference type="NCBIfam" id="TIGR03654">
    <property type="entry name" value="L6_bact"/>
    <property type="match status" value="1"/>
</dbReference>
<comment type="similarity">
    <text evidence="1 4 5">Belongs to the universal ribosomal protein uL6 family.</text>
</comment>
<comment type="function">
    <text evidence="4">Binds 23S rRNA.</text>
</comment>
<dbReference type="EMBL" id="LT622870">
    <property type="protein sequence ID" value="SCW22831.1"/>
    <property type="molecule type" value="Genomic_DNA"/>
</dbReference>
<gene>
    <name evidence="4 7" type="primary">rpl6</name>
    <name evidence="7" type="ORF">J0256_177</name>
</gene>
<dbReference type="GO" id="GO:0002181">
    <property type="term" value="P:cytoplasmic translation"/>
    <property type="evidence" value="ECO:0007669"/>
    <property type="project" value="TreeGrafter"/>
</dbReference>
<evidence type="ECO:0000256" key="3">
    <source>
        <dbReference type="ARBA" id="ARBA00023274"/>
    </source>
</evidence>
<evidence type="ECO:0000313" key="7">
    <source>
        <dbReference type="EMBL" id="SCW22831.1"/>
    </source>
</evidence>
<feature type="domain" description="Large ribosomal subunit protein uL6 alpha-beta" evidence="6">
    <location>
        <begin position="12"/>
        <end position="86"/>
    </location>
</feature>
<evidence type="ECO:0000259" key="6">
    <source>
        <dbReference type="Pfam" id="PF00347"/>
    </source>
</evidence>
<dbReference type="InterPro" id="IPR036789">
    <property type="entry name" value="Ribosomal_uL6-like_a/b-dom_sf"/>
</dbReference>
<dbReference type="GO" id="GO:0009507">
    <property type="term" value="C:chloroplast"/>
    <property type="evidence" value="ECO:0007669"/>
    <property type="project" value="UniProtKB-SubCell"/>
</dbReference>
<evidence type="ECO:0000256" key="4">
    <source>
        <dbReference type="HAMAP-Rule" id="MF_01365"/>
    </source>
</evidence>
<dbReference type="InterPro" id="IPR002358">
    <property type="entry name" value="Ribosomal_uL6_CS"/>
</dbReference>
<dbReference type="FunFam" id="3.90.930.12:FF:000001">
    <property type="entry name" value="50S ribosomal protein L6"/>
    <property type="match status" value="1"/>
</dbReference>
<comment type="subcellular location">
    <subcellularLocation>
        <location evidence="4">Plastid</location>
        <location evidence="4">Chloroplast</location>
    </subcellularLocation>
</comment>